<gene>
    <name evidence="3" type="ORF">AArcSt2_08210</name>
</gene>
<keyword evidence="4" id="KW-1185">Reference proteome</keyword>
<dbReference type="InterPro" id="IPR014729">
    <property type="entry name" value="Rossmann-like_a/b/a_fold"/>
</dbReference>
<dbReference type="PANTHER" id="PTHR46268:SF6">
    <property type="entry name" value="UNIVERSAL STRESS PROTEIN UP12"/>
    <property type="match status" value="1"/>
</dbReference>
<sequence length="142" mass="15027">MYDSILIPTDGSPAADAACEHGLNLAERYGATVHALYVIDGSMYASLEAGADVVLDSLKTEGERAVGAIEDAGRERGVTVTTAVSHGAPHAQILEYADESDVDLIVMGTHGRTGLNRYLLGSVTERVVRSSDVPVLTVRQEE</sequence>
<name>A0AAE3FX19_9EURY</name>
<comment type="caution">
    <text evidence="3">The sequence shown here is derived from an EMBL/GenBank/DDBJ whole genome shotgun (WGS) entry which is preliminary data.</text>
</comment>
<dbReference type="RefSeq" id="WP_174653924.1">
    <property type="nucleotide sequence ID" value="NZ_JAKRVX010000003.1"/>
</dbReference>
<dbReference type="SUPFAM" id="SSF52402">
    <property type="entry name" value="Adenine nucleotide alpha hydrolases-like"/>
    <property type="match status" value="1"/>
</dbReference>
<dbReference type="InterPro" id="IPR006015">
    <property type="entry name" value="Universal_stress_UspA"/>
</dbReference>
<dbReference type="PRINTS" id="PR01438">
    <property type="entry name" value="UNVRSLSTRESS"/>
</dbReference>
<dbReference type="Pfam" id="PF00582">
    <property type="entry name" value="Usp"/>
    <property type="match status" value="1"/>
</dbReference>
<dbReference type="Proteomes" id="UP001203207">
    <property type="component" value="Unassembled WGS sequence"/>
</dbReference>
<dbReference type="PANTHER" id="PTHR46268">
    <property type="entry name" value="STRESS RESPONSE PROTEIN NHAX"/>
    <property type="match status" value="1"/>
</dbReference>
<evidence type="ECO:0000256" key="1">
    <source>
        <dbReference type="ARBA" id="ARBA00008791"/>
    </source>
</evidence>
<dbReference type="Gene3D" id="3.40.50.620">
    <property type="entry name" value="HUPs"/>
    <property type="match status" value="1"/>
</dbReference>
<dbReference type="EMBL" id="JAKRVX010000003">
    <property type="protein sequence ID" value="MCL9816924.1"/>
    <property type="molecule type" value="Genomic_DNA"/>
</dbReference>
<dbReference type="CDD" id="cd00293">
    <property type="entry name" value="USP-like"/>
    <property type="match status" value="1"/>
</dbReference>
<protein>
    <submittedName>
        <fullName evidence="3">Universal stress protein</fullName>
    </submittedName>
</protein>
<reference evidence="3" key="2">
    <citation type="submission" date="2022-02" db="EMBL/GenBank/DDBJ databases">
        <authorList>
            <person name="Elcheninov A.G."/>
            <person name="Sorokin D.Y."/>
            <person name="Kublanov I.V."/>
        </authorList>
    </citation>
    <scope>NUCLEOTIDE SEQUENCE</scope>
    <source>
        <strain evidence="3">AArc-St2</strain>
    </source>
</reference>
<comment type="similarity">
    <text evidence="1">Belongs to the universal stress protein A family.</text>
</comment>
<reference evidence="3" key="1">
    <citation type="journal article" date="2022" name="Syst. Appl. Microbiol.">
        <title>Natronocalculus amylovorans gen. nov., sp. nov., and Natranaeroarchaeum aerophilus sp. nov., dominant culturable amylolytic natronoarchaea from hypersaline soda lakes in southwestern Siberia.</title>
        <authorList>
            <person name="Sorokin D.Y."/>
            <person name="Elcheninov A.G."/>
            <person name="Khizhniak T.V."/>
            <person name="Koenen M."/>
            <person name="Bale N.J."/>
            <person name="Damste J.S.S."/>
            <person name="Kublanov I.V."/>
        </authorList>
    </citation>
    <scope>NUCLEOTIDE SEQUENCE</scope>
    <source>
        <strain evidence="3">AArc-St2</strain>
    </source>
</reference>
<proteinExistence type="inferred from homology"/>
<evidence type="ECO:0000259" key="2">
    <source>
        <dbReference type="Pfam" id="PF00582"/>
    </source>
</evidence>
<evidence type="ECO:0000313" key="4">
    <source>
        <dbReference type="Proteomes" id="UP001203207"/>
    </source>
</evidence>
<dbReference type="AlphaFoldDB" id="A0AAE3FX19"/>
<evidence type="ECO:0000313" key="3">
    <source>
        <dbReference type="EMBL" id="MCL9816924.1"/>
    </source>
</evidence>
<dbReference type="InterPro" id="IPR006016">
    <property type="entry name" value="UspA"/>
</dbReference>
<organism evidence="3 4">
    <name type="scientific">Natronocalculus amylovorans</name>
    <dbReference type="NCBI Taxonomy" id="2917812"/>
    <lineage>
        <taxon>Archaea</taxon>
        <taxon>Methanobacteriati</taxon>
        <taxon>Methanobacteriota</taxon>
        <taxon>Stenosarchaea group</taxon>
        <taxon>Halobacteria</taxon>
        <taxon>Halobacteriales</taxon>
        <taxon>Haloferacaceae</taxon>
        <taxon>Natronocalculus</taxon>
    </lineage>
</organism>
<feature type="domain" description="UspA" evidence="2">
    <location>
        <begin position="1"/>
        <end position="139"/>
    </location>
</feature>
<accession>A0AAE3FX19</accession>